<proteinExistence type="predicted"/>
<reference evidence="7" key="1">
    <citation type="submission" date="2020-12" db="EMBL/GenBank/DDBJ databases">
        <authorList>
            <consortium name="Molecular Ecology Group"/>
        </authorList>
    </citation>
    <scope>NUCLEOTIDE SEQUENCE</scope>
    <source>
        <strain evidence="7">TBG_1078</strain>
    </source>
</reference>
<evidence type="ECO:0000256" key="3">
    <source>
        <dbReference type="ARBA" id="ARBA00023163"/>
    </source>
</evidence>
<dbReference type="InterPro" id="IPR039590">
    <property type="entry name" value="Dppa2/4"/>
</dbReference>
<evidence type="ECO:0000259" key="5">
    <source>
        <dbReference type="Pfam" id="PF14047"/>
    </source>
</evidence>
<gene>
    <name evidence="7" type="ORF">NYPRO_LOCUS2446</name>
</gene>
<accession>A0A811Y0D5</accession>
<comment type="subcellular location">
    <subcellularLocation>
        <location evidence="1">Nucleus</location>
    </subcellularLocation>
</comment>
<keyword evidence="4" id="KW-0539">Nucleus</keyword>
<dbReference type="InterPro" id="IPR025892">
    <property type="entry name" value="Dppa2/4_central_dom"/>
</dbReference>
<keyword evidence="8" id="KW-1185">Reference proteome</keyword>
<dbReference type="Pfam" id="PF14049">
    <property type="entry name" value="Dppa2_A"/>
    <property type="match status" value="1"/>
</dbReference>
<sequence>MENTTYDNEQNFSEEALEEESVILTLVPVNEELNEEQMEPSVSSTSEVSLKMPGSNDKVCHSHISERFKFCPKHSCCCSTPAPPLPASLPPVNKVRWDILRNWCQQLNLSTHGRKIEVYLRLQKHAYSETNQECDNVKTIPETPPEAKSESCSAKCKMVAKIWKSCKSERGRGINTVKVVTSAQEGMLAAWSRIAARASQSKSVNSRSIPASVETFLLQASGVRWCVVHGRPLLADTQGWVRLQFHAGQAWVPDTPRRMISLFLLPACTFPSPGIEDNMLCPECAKRNKKMMKRLIALGKERRPRSNTSTPFPLNGPYLDTEKMVESPEPPLNCIPVFAALCPSQPQHRLITLSMDVNVWILYLRLAKK</sequence>
<keyword evidence="3" id="KW-0804">Transcription</keyword>
<dbReference type="PANTHER" id="PTHR16073:SF10">
    <property type="entry name" value="DEVELOPMENTAL PLURIPOTENCY-ASSOCIATED PROTEIN 2"/>
    <property type="match status" value="1"/>
</dbReference>
<evidence type="ECO:0000256" key="4">
    <source>
        <dbReference type="ARBA" id="ARBA00023242"/>
    </source>
</evidence>
<comment type="caution">
    <text evidence="7">The sequence shown here is derived from an EMBL/GenBank/DDBJ whole genome shotgun (WGS) entry which is preliminary data.</text>
</comment>
<evidence type="ECO:0000259" key="6">
    <source>
        <dbReference type="Pfam" id="PF14049"/>
    </source>
</evidence>
<organism evidence="7 8">
    <name type="scientific">Nyctereutes procyonoides</name>
    <name type="common">Raccoon dog</name>
    <name type="synonym">Canis procyonoides</name>
    <dbReference type="NCBI Taxonomy" id="34880"/>
    <lineage>
        <taxon>Eukaryota</taxon>
        <taxon>Metazoa</taxon>
        <taxon>Chordata</taxon>
        <taxon>Craniata</taxon>
        <taxon>Vertebrata</taxon>
        <taxon>Euteleostomi</taxon>
        <taxon>Mammalia</taxon>
        <taxon>Eutheria</taxon>
        <taxon>Laurasiatheria</taxon>
        <taxon>Carnivora</taxon>
        <taxon>Caniformia</taxon>
        <taxon>Canidae</taxon>
        <taxon>Nyctereutes</taxon>
    </lineage>
</organism>
<protein>
    <submittedName>
        <fullName evidence="7">(raccoon dog) hypothetical protein</fullName>
    </submittedName>
</protein>
<dbReference type="GO" id="GO:0003682">
    <property type="term" value="F:chromatin binding"/>
    <property type="evidence" value="ECO:0007669"/>
    <property type="project" value="InterPro"/>
</dbReference>
<dbReference type="Proteomes" id="UP000645828">
    <property type="component" value="Unassembled WGS sequence"/>
</dbReference>
<evidence type="ECO:0000313" key="7">
    <source>
        <dbReference type="EMBL" id="CAD7669652.1"/>
    </source>
</evidence>
<feature type="domain" description="Developmental pluripotency-associated protein 2/4 C-terminal" evidence="5">
    <location>
        <begin position="222"/>
        <end position="288"/>
    </location>
</feature>
<evidence type="ECO:0000256" key="2">
    <source>
        <dbReference type="ARBA" id="ARBA00023015"/>
    </source>
</evidence>
<dbReference type="AlphaFoldDB" id="A0A811Y0D5"/>
<dbReference type="PANTHER" id="PTHR16073">
    <property type="entry name" value="DCR DOMAIN-CONTAINING PROTEIN"/>
    <property type="match status" value="1"/>
</dbReference>
<feature type="domain" description="Developmental pluripotency-associated protein 2/4 central" evidence="6">
    <location>
        <begin position="138"/>
        <end position="217"/>
    </location>
</feature>
<dbReference type="Pfam" id="PF14047">
    <property type="entry name" value="DCR"/>
    <property type="match status" value="1"/>
</dbReference>
<keyword evidence="2" id="KW-0805">Transcription regulation</keyword>
<name>A0A811Y0D5_NYCPR</name>
<dbReference type="GO" id="GO:0005634">
    <property type="term" value="C:nucleus"/>
    <property type="evidence" value="ECO:0007669"/>
    <property type="project" value="UniProtKB-SubCell"/>
</dbReference>
<dbReference type="InterPro" id="IPR025891">
    <property type="entry name" value="Dppa2/4_C_dom"/>
</dbReference>
<evidence type="ECO:0000256" key="1">
    <source>
        <dbReference type="ARBA" id="ARBA00004123"/>
    </source>
</evidence>
<dbReference type="EMBL" id="CAJHUB010000653">
    <property type="protein sequence ID" value="CAD7669652.1"/>
    <property type="molecule type" value="Genomic_DNA"/>
</dbReference>
<evidence type="ECO:0000313" key="8">
    <source>
        <dbReference type="Proteomes" id="UP000645828"/>
    </source>
</evidence>
<dbReference type="GO" id="GO:0048731">
    <property type="term" value="P:system development"/>
    <property type="evidence" value="ECO:0007669"/>
    <property type="project" value="TreeGrafter"/>
</dbReference>